<keyword evidence="2" id="KW-1185">Reference proteome</keyword>
<dbReference type="Proteomes" id="UP000821845">
    <property type="component" value="Chromosome 2"/>
</dbReference>
<evidence type="ECO:0000313" key="2">
    <source>
        <dbReference type="Proteomes" id="UP000821845"/>
    </source>
</evidence>
<dbReference type="EMBL" id="CM023482">
    <property type="protein sequence ID" value="KAH6939456.1"/>
    <property type="molecule type" value="Genomic_DNA"/>
</dbReference>
<accession>A0ACB7T000</accession>
<evidence type="ECO:0000313" key="1">
    <source>
        <dbReference type="EMBL" id="KAH6939456.1"/>
    </source>
</evidence>
<protein>
    <submittedName>
        <fullName evidence="1">Uncharacterized protein</fullName>
    </submittedName>
</protein>
<reference evidence="1" key="1">
    <citation type="submission" date="2020-05" db="EMBL/GenBank/DDBJ databases">
        <title>Large-scale comparative analyses of tick genomes elucidate their genetic diversity and vector capacities.</title>
        <authorList>
            <person name="Jia N."/>
            <person name="Wang J."/>
            <person name="Shi W."/>
            <person name="Du L."/>
            <person name="Sun Y."/>
            <person name="Zhan W."/>
            <person name="Jiang J."/>
            <person name="Wang Q."/>
            <person name="Zhang B."/>
            <person name="Ji P."/>
            <person name="Sakyi L.B."/>
            <person name="Cui X."/>
            <person name="Yuan T."/>
            <person name="Jiang B."/>
            <person name="Yang W."/>
            <person name="Lam T.T.-Y."/>
            <person name="Chang Q."/>
            <person name="Ding S."/>
            <person name="Wang X."/>
            <person name="Zhu J."/>
            <person name="Ruan X."/>
            <person name="Zhao L."/>
            <person name="Wei J."/>
            <person name="Que T."/>
            <person name="Du C."/>
            <person name="Cheng J."/>
            <person name="Dai P."/>
            <person name="Han X."/>
            <person name="Huang E."/>
            <person name="Gao Y."/>
            <person name="Liu J."/>
            <person name="Shao H."/>
            <person name="Ye R."/>
            <person name="Li L."/>
            <person name="Wei W."/>
            <person name="Wang X."/>
            <person name="Wang C."/>
            <person name="Yang T."/>
            <person name="Huo Q."/>
            <person name="Li W."/>
            <person name="Guo W."/>
            <person name="Chen H."/>
            <person name="Zhou L."/>
            <person name="Ni X."/>
            <person name="Tian J."/>
            <person name="Zhou Y."/>
            <person name="Sheng Y."/>
            <person name="Liu T."/>
            <person name="Pan Y."/>
            <person name="Xia L."/>
            <person name="Li J."/>
            <person name="Zhao F."/>
            <person name="Cao W."/>
        </authorList>
    </citation>
    <scope>NUCLEOTIDE SEQUENCE</scope>
    <source>
        <strain evidence="1">Hyas-2018</strain>
    </source>
</reference>
<gene>
    <name evidence="1" type="ORF">HPB50_018489</name>
</gene>
<proteinExistence type="predicted"/>
<organism evidence="1 2">
    <name type="scientific">Hyalomma asiaticum</name>
    <name type="common">Tick</name>
    <dbReference type="NCBI Taxonomy" id="266040"/>
    <lineage>
        <taxon>Eukaryota</taxon>
        <taxon>Metazoa</taxon>
        <taxon>Ecdysozoa</taxon>
        <taxon>Arthropoda</taxon>
        <taxon>Chelicerata</taxon>
        <taxon>Arachnida</taxon>
        <taxon>Acari</taxon>
        <taxon>Parasitiformes</taxon>
        <taxon>Ixodida</taxon>
        <taxon>Ixodoidea</taxon>
        <taxon>Ixodidae</taxon>
        <taxon>Hyalomminae</taxon>
        <taxon>Hyalomma</taxon>
    </lineage>
</organism>
<sequence length="489" mass="51996">MWSKRRRRQLRLEQDMAATSSGPLPSSGLPMNLGVGGNSVHSAPSTQDISRDDGPPLSGRPCGLDEPDSCKSAEGSDSNPAASSVNSQQLQTNLNTITAAFQKHETLSIAQLASLLNIKVDASTRQLLENLNMQLLLAAAAKQAQKVDQMGGAVGHPSEGGGRLGQPPLAPGVSPPQPSTRRPPHLVESPTRAKWRGGETLQPTGASRPPAPQQPLPLAPDIRGQTTSPGAYLFDRGSSAPPVHMDDTHGDRAPPVLPRRLEATSIHRRPSSPPMPVLGRGAGDSSSYHRKGPTDDSSPTFDSVGLSGMSSVAAQQSYTTSGVKAALAQLLEAQGFRVKKPNSHSGIPASPPPPIPSSSRQRHHHPDQSFDQHLREEGSDIGFRGVRGYEMSEYERPYHGGLEPRGSRDYYISPHAVVDARAPLLGSSPPPVGQQHRHSLLRTPPHSHVHEVSPPEAYPSRMEVSSYRGGSLRGAPPAGYRGGSTRPLL</sequence>
<comment type="caution">
    <text evidence="1">The sequence shown here is derived from an EMBL/GenBank/DDBJ whole genome shotgun (WGS) entry which is preliminary data.</text>
</comment>
<name>A0ACB7T000_HYAAI</name>